<dbReference type="PANTHER" id="PTHR24302:SF15">
    <property type="entry name" value="FATTY-ACID PEROXYGENASE"/>
    <property type="match status" value="1"/>
</dbReference>
<dbReference type="Gene3D" id="1.10.630.10">
    <property type="entry name" value="Cytochrome P450"/>
    <property type="match status" value="1"/>
</dbReference>
<dbReference type="PRINTS" id="PR00463">
    <property type="entry name" value="EP450I"/>
</dbReference>
<dbReference type="EMBL" id="JACVVK020000094">
    <property type="protein sequence ID" value="KAK7493291.1"/>
    <property type="molecule type" value="Genomic_DNA"/>
</dbReference>
<dbReference type="InterPro" id="IPR050705">
    <property type="entry name" value="Cytochrome_P450_3A"/>
</dbReference>
<evidence type="ECO:0000313" key="14">
    <source>
        <dbReference type="Proteomes" id="UP001519460"/>
    </source>
</evidence>
<dbReference type="GO" id="GO:0046872">
    <property type="term" value="F:metal ion binding"/>
    <property type="evidence" value="ECO:0007669"/>
    <property type="project" value="UniProtKB-KW"/>
</dbReference>
<keyword evidence="8 10" id="KW-0408">Iron</keyword>
<reference evidence="13 14" key="1">
    <citation type="journal article" date="2023" name="Sci. Data">
        <title>Genome assembly of the Korean intertidal mud-creeper Batillaria attramentaria.</title>
        <authorList>
            <person name="Patra A.K."/>
            <person name="Ho P.T."/>
            <person name="Jun S."/>
            <person name="Lee S.J."/>
            <person name="Kim Y."/>
            <person name="Won Y.J."/>
        </authorList>
    </citation>
    <scope>NUCLEOTIDE SEQUENCE [LARGE SCALE GENOMIC DNA]</scope>
    <source>
        <strain evidence="13">Wonlab-2016</strain>
    </source>
</reference>
<name>A0ABD0L1T1_9CAEN</name>
<dbReference type="InterPro" id="IPR001128">
    <property type="entry name" value="Cyt_P450"/>
</dbReference>
<keyword evidence="6" id="KW-0492">Microsome</keyword>
<feature type="transmembrane region" description="Helical" evidence="12">
    <location>
        <begin position="208"/>
        <end position="227"/>
    </location>
</feature>
<keyword evidence="14" id="KW-1185">Reference proteome</keyword>
<comment type="subcellular location">
    <subcellularLocation>
        <location evidence="2">Endoplasmic reticulum membrane</location>
        <topology evidence="2">Peripheral membrane protein</topology>
    </subcellularLocation>
    <subcellularLocation>
        <location evidence="1">Microsome membrane</location>
        <topology evidence="1">Peripheral membrane protein</topology>
    </subcellularLocation>
</comment>
<dbReference type="PRINTS" id="PR00385">
    <property type="entry name" value="P450"/>
</dbReference>
<keyword evidence="12" id="KW-0472">Membrane</keyword>
<dbReference type="Proteomes" id="UP001519460">
    <property type="component" value="Unassembled WGS sequence"/>
</dbReference>
<dbReference type="SUPFAM" id="SSF48264">
    <property type="entry name" value="Cytochrome P450"/>
    <property type="match status" value="1"/>
</dbReference>
<accession>A0ABD0L1T1</accession>
<keyword evidence="11" id="KW-0503">Monooxygenase</keyword>
<evidence type="ECO:0000256" key="8">
    <source>
        <dbReference type="ARBA" id="ARBA00023004"/>
    </source>
</evidence>
<evidence type="ECO:0000256" key="5">
    <source>
        <dbReference type="ARBA" id="ARBA00022723"/>
    </source>
</evidence>
<keyword evidence="5 10" id="KW-0479">Metal-binding</keyword>
<evidence type="ECO:0000256" key="2">
    <source>
        <dbReference type="ARBA" id="ARBA00004406"/>
    </source>
</evidence>
<dbReference type="GO" id="GO:0005789">
    <property type="term" value="C:endoplasmic reticulum membrane"/>
    <property type="evidence" value="ECO:0007669"/>
    <property type="project" value="UniProtKB-SubCell"/>
</dbReference>
<comment type="cofactor">
    <cofactor evidence="10">
        <name>heme</name>
        <dbReference type="ChEBI" id="CHEBI:30413"/>
    </cofactor>
</comment>
<dbReference type="PROSITE" id="PS00086">
    <property type="entry name" value="CYTOCHROME_P450"/>
    <property type="match status" value="1"/>
</dbReference>
<dbReference type="FunFam" id="1.10.630.10:FF:000042">
    <property type="entry name" value="Cytochrome P450"/>
    <property type="match status" value="1"/>
</dbReference>
<feature type="binding site" description="axial binding residue" evidence="10">
    <location>
        <position position="459"/>
    </location>
    <ligand>
        <name>heme</name>
        <dbReference type="ChEBI" id="CHEBI:30413"/>
    </ligand>
    <ligandPart>
        <name>Fe</name>
        <dbReference type="ChEBI" id="CHEBI:18248"/>
    </ligandPart>
</feature>
<evidence type="ECO:0000256" key="3">
    <source>
        <dbReference type="ARBA" id="ARBA00010617"/>
    </source>
</evidence>
<evidence type="ECO:0000256" key="6">
    <source>
        <dbReference type="ARBA" id="ARBA00022848"/>
    </source>
</evidence>
<evidence type="ECO:0000256" key="1">
    <source>
        <dbReference type="ARBA" id="ARBA00004174"/>
    </source>
</evidence>
<dbReference type="AlphaFoldDB" id="A0ABD0L1T1"/>
<proteinExistence type="inferred from homology"/>
<keyword evidence="7 11" id="KW-0560">Oxidoreductase</keyword>
<comment type="caution">
    <text evidence="13">The sequence shown here is derived from an EMBL/GenBank/DDBJ whole genome shotgun (WGS) entry which is preliminary data.</text>
</comment>
<organism evidence="13 14">
    <name type="scientific">Batillaria attramentaria</name>
    <dbReference type="NCBI Taxonomy" id="370345"/>
    <lineage>
        <taxon>Eukaryota</taxon>
        <taxon>Metazoa</taxon>
        <taxon>Spiralia</taxon>
        <taxon>Lophotrochozoa</taxon>
        <taxon>Mollusca</taxon>
        <taxon>Gastropoda</taxon>
        <taxon>Caenogastropoda</taxon>
        <taxon>Sorbeoconcha</taxon>
        <taxon>Cerithioidea</taxon>
        <taxon>Batillariidae</taxon>
        <taxon>Batillaria</taxon>
    </lineage>
</organism>
<keyword evidence="12" id="KW-0812">Transmembrane</keyword>
<dbReference type="Pfam" id="PF00067">
    <property type="entry name" value="p450"/>
    <property type="match status" value="1"/>
</dbReference>
<sequence>MIFSICLALACCLTTLVLFLYWHLKRHFSLFERLNIPGPKPSLLVGNLWEIMEKGQFQAAVDWGHQYGRVFGYYEGYTPVLSVSDPVILREVLVKDAANFMTRKPFPMAPRKALGLFLENGHQWRRSRSLLTPAFSSGKLKQMMPIMQNSADILVDTLGRLSNKEKSVDVYSAFQGLTLDVIGRCAFGLQTEAQTDEKDEFLTSIRSLFQTMSTTIILPLVMAVPFLAHFVFALKNVVFLFGMNPVVWLRLKLKEIIQIRKSMGPNSKVVDLVQLMLFPSKTRLNKHNRQAEEDEQNEAVDTEQLAQMTEREIVAQSMTFLLAGYETTSAVLAFLSHALAQTPDVQARLQKEIDARVGKEINYESVQNLTYFDMVFDEVCRLFPTASQIVTRQATESRVINGVTIPAGMNIHANIWALHHDPEFWTQPEVFDPERFSAANRDKIQPYTFLPFGSGPRKCIGMRFAILEAKVALVKLLRQFNLSLDHEQQEPIKLIGRGAIVPQNEVKVKVTKRTLRRLTNNRHG</sequence>
<comment type="function">
    <text evidence="9">Cytochromes P450 are a group of heme-thiolate monooxygenases. They oxidize a variety of structurally unrelated compounds, including steroids, fatty acids, and xenobiotics.</text>
</comment>
<dbReference type="CDD" id="cd11055">
    <property type="entry name" value="CYP3A-like"/>
    <property type="match status" value="1"/>
</dbReference>
<evidence type="ECO:0000313" key="13">
    <source>
        <dbReference type="EMBL" id="KAK7493291.1"/>
    </source>
</evidence>
<keyword evidence="4 10" id="KW-0349">Heme</keyword>
<feature type="transmembrane region" description="Helical" evidence="12">
    <location>
        <begin position="6"/>
        <end position="24"/>
    </location>
</feature>
<dbReference type="InterPro" id="IPR036396">
    <property type="entry name" value="Cyt_P450_sf"/>
</dbReference>
<dbReference type="GO" id="GO:0004497">
    <property type="term" value="F:monooxygenase activity"/>
    <property type="evidence" value="ECO:0007669"/>
    <property type="project" value="UniProtKB-KW"/>
</dbReference>
<dbReference type="InterPro" id="IPR002401">
    <property type="entry name" value="Cyt_P450_E_grp-I"/>
</dbReference>
<protein>
    <recommendedName>
        <fullName evidence="15">Cytochrome P450</fullName>
    </recommendedName>
</protein>
<gene>
    <name evidence="13" type="ORF">BaRGS_00015417</name>
</gene>
<dbReference type="InterPro" id="IPR017972">
    <property type="entry name" value="Cyt_P450_CS"/>
</dbReference>
<evidence type="ECO:0000256" key="9">
    <source>
        <dbReference type="ARBA" id="ARBA00043906"/>
    </source>
</evidence>
<evidence type="ECO:0000256" key="4">
    <source>
        <dbReference type="ARBA" id="ARBA00022617"/>
    </source>
</evidence>
<comment type="similarity">
    <text evidence="3 11">Belongs to the cytochrome P450 family.</text>
</comment>
<evidence type="ECO:0000256" key="11">
    <source>
        <dbReference type="RuleBase" id="RU000461"/>
    </source>
</evidence>
<keyword evidence="6" id="KW-0256">Endoplasmic reticulum</keyword>
<evidence type="ECO:0008006" key="15">
    <source>
        <dbReference type="Google" id="ProtNLM"/>
    </source>
</evidence>
<evidence type="ECO:0000256" key="12">
    <source>
        <dbReference type="SAM" id="Phobius"/>
    </source>
</evidence>
<keyword evidence="12" id="KW-1133">Transmembrane helix</keyword>
<evidence type="ECO:0000256" key="7">
    <source>
        <dbReference type="ARBA" id="ARBA00023002"/>
    </source>
</evidence>
<evidence type="ECO:0000256" key="10">
    <source>
        <dbReference type="PIRSR" id="PIRSR602401-1"/>
    </source>
</evidence>
<dbReference type="PANTHER" id="PTHR24302">
    <property type="entry name" value="CYTOCHROME P450 FAMILY 3"/>
    <property type="match status" value="1"/>
</dbReference>